<dbReference type="EMBL" id="MVHH01000011">
    <property type="protein sequence ID" value="OQZ99345.1"/>
    <property type="molecule type" value="Genomic_DNA"/>
</dbReference>
<sequence length="285" mass="31074">MDQPQQPPMAQPVPDPSALLGAVGAGIGQALASSVMGKKSHGMLSEGSIWLWGLAPVLFAALRVLMVSRGDSETLRALVQNLNVTALVLSTLLPLAPLAAFWAMLIVLVVKIIARRQESSKIMTPPFVLFLVFTMSFACFAMPLRYLVYSAGFFAVIALFVACAFILHRMSMASAAKYVQKGAAVWVLGIPLTAIVSLFAQSGMWVPKERIVARNIEVSPVYVLSSDERWTSYMNDKHKVHLVPTPDIARREAIGSSGSWMDKSGWENGSDIWSGLLGWVRKDCH</sequence>
<keyword evidence="1" id="KW-1133">Transmembrane helix</keyword>
<gene>
    <name evidence="2" type="ORF">BST15_07770</name>
</gene>
<keyword evidence="3" id="KW-1185">Reference proteome</keyword>
<evidence type="ECO:0000256" key="1">
    <source>
        <dbReference type="SAM" id="Phobius"/>
    </source>
</evidence>
<proteinExistence type="predicted"/>
<feature type="transmembrane region" description="Helical" evidence="1">
    <location>
        <begin position="49"/>
        <end position="66"/>
    </location>
</feature>
<keyword evidence="1" id="KW-0472">Membrane</keyword>
<evidence type="ECO:0000313" key="3">
    <source>
        <dbReference type="Proteomes" id="UP000192327"/>
    </source>
</evidence>
<accession>A0ABX3RYR7</accession>
<dbReference type="Proteomes" id="UP000192327">
    <property type="component" value="Unassembled WGS sequence"/>
</dbReference>
<feature type="transmembrane region" description="Helical" evidence="1">
    <location>
        <begin position="149"/>
        <end position="171"/>
    </location>
</feature>
<dbReference type="RefSeq" id="WP_083070889.1">
    <property type="nucleotide sequence ID" value="NZ_JACKUJ010000017.1"/>
</dbReference>
<feature type="transmembrane region" description="Helical" evidence="1">
    <location>
        <begin position="183"/>
        <end position="206"/>
    </location>
</feature>
<protein>
    <submittedName>
        <fullName evidence="2">Uncharacterized protein</fullName>
    </submittedName>
</protein>
<feature type="transmembrane region" description="Helical" evidence="1">
    <location>
        <begin position="122"/>
        <end position="143"/>
    </location>
</feature>
<keyword evidence="1" id="KW-0812">Transmembrane</keyword>
<comment type="caution">
    <text evidence="2">The sequence shown here is derived from an EMBL/GenBank/DDBJ whole genome shotgun (WGS) entry which is preliminary data.</text>
</comment>
<organism evidence="2 3">
    <name type="scientific">Mycolicibacter arupensis</name>
    <dbReference type="NCBI Taxonomy" id="342002"/>
    <lineage>
        <taxon>Bacteria</taxon>
        <taxon>Bacillati</taxon>
        <taxon>Actinomycetota</taxon>
        <taxon>Actinomycetes</taxon>
        <taxon>Mycobacteriales</taxon>
        <taxon>Mycobacteriaceae</taxon>
        <taxon>Mycolicibacter</taxon>
    </lineage>
</organism>
<feature type="transmembrane region" description="Helical" evidence="1">
    <location>
        <begin position="86"/>
        <end position="110"/>
    </location>
</feature>
<reference evidence="2 3" key="1">
    <citation type="submission" date="2016-12" db="EMBL/GenBank/DDBJ databases">
        <title>The new phylogeny of genus Mycobacterium.</title>
        <authorList>
            <person name="Tortoli E."/>
            <person name="Trovato A."/>
            <person name="Cirillo D.M."/>
        </authorList>
    </citation>
    <scope>NUCLEOTIDE SEQUENCE [LARGE SCALE GENOMIC DNA]</scope>
    <source>
        <strain evidence="2 3">DSM 44942</strain>
    </source>
</reference>
<evidence type="ECO:0000313" key="2">
    <source>
        <dbReference type="EMBL" id="OQZ99345.1"/>
    </source>
</evidence>
<name>A0ABX3RYR7_9MYCO</name>